<protein>
    <submittedName>
        <fullName evidence="1">Uncharacterized protein</fullName>
    </submittedName>
</protein>
<dbReference type="EMBL" id="JAIWYP010000011">
    <property type="protein sequence ID" value="KAH3733483.1"/>
    <property type="molecule type" value="Genomic_DNA"/>
</dbReference>
<organism evidence="1 2">
    <name type="scientific">Dreissena polymorpha</name>
    <name type="common">Zebra mussel</name>
    <name type="synonym">Mytilus polymorpha</name>
    <dbReference type="NCBI Taxonomy" id="45954"/>
    <lineage>
        <taxon>Eukaryota</taxon>
        <taxon>Metazoa</taxon>
        <taxon>Spiralia</taxon>
        <taxon>Lophotrochozoa</taxon>
        <taxon>Mollusca</taxon>
        <taxon>Bivalvia</taxon>
        <taxon>Autobranchia</taxon>
        <taxon>Heteroconchia</taxon>
        <taxon>Euheterodonta</taxon>
        <taxon>Imparidentia</taxon>
        <taxon>Neoheterodontei</taxon>
        <taxon>Myida</taxon>
        <taxon>Dreissenoidea</taxon>
        <taxon>Dreissenidae</taxon>
        <taxon>Dreissena</taxon>
    </lineage>
</organism>
<proteinExistence type="predicted"/>
<accession>A0A9D4CU34</accession>
<evidence type="ECO:0000313" key="2">
    <source>
        <dbReference type="Proteomes" id="UP000828390"/>
    </source>
</evidence>
<evidence type="ECO:0000313" key="1">
    <source>
        <dbReference type="EMBL" id="KAH3733483.1"/>
    </source>
</evidence>
<dbReference type="Proteomes" id="UP000828390">
    <property type="component" value="Unassembled WGS sequence"/>
</dbReference>
<name>A0A9D4CU34_DREPO</name>
<keyword evidence="2" id="KW-1185">Reference proteome</keyword>
<reference evidence="1" key="2">
    <citation type="submission" date="2020-11" db="EMBL/GenBank/DDBJ databases">
        <authorList>
            <person name="McCartney M.A."/>
            <person name="Auch B."/>
            <person name="Kono T."/>
            <person name="Mallez S."/>
            <person name="Becker A."/>
            <person name="Gohl D.M."/>
            <person name="Silverstein K.A.T."/>
            <person name="Koren S."/>
            <person name="Bechman K.B."/>
            <person name="Herman A."/>
            <person name="Abrahante J.E."/>
            <person name="Garbe J."/>
        </authorList>
    </citation>
    <scope>NUCLEOTIDE SEQUENCE</scope>
    <source>
        <strain evidence="1">Duluth1</strain>
        <tissue evidence="1">Whole animal</tissue>
    </source>
</reference>
<reference evidence="1" key="1">
    <citation type="journal article" date="2019" name="bioRxiv">
        <title>The Genome of the Zebra Mussel, Dreissena polymorpha: A Resource for Invasive Species Research.</title>
        <authorList>
            <person name="McCartney M.A."/>
            <person name="Auch B."/>
            <person name="Kono T."/>
            <person name="Mallez S."/>
            <person name="Zhang Y."/>
            <person name="Obille A."/>
            <person name="Becker A."/>
            <person name="Abrahante J.E."/>
            <person name="Garbe J."/>
            <person name="Badalamenti J.P."/>
            <person name="Herman A."/>
            <person name="Mangelson H."/>
            <person name="Liachko I."/>
            <person name="Sullivan S."/>
            <person name="Sone E.D."/>
            <person name="Koren S."/>
            <person name="Silverstein K.A.T."/>
            <person name="Beckman K.B."/>
            <person name="Gohl D.M."/>
        </authorList>
    </citation>
    <scope>NUCLEOTIDE SEQUENCE</scope>
    <source>
        <strain evidence="1">Duluth1</strain>
        <tissue evidence="1">Whole animal</tissue>
    </source>
</reference>
<dbReference type="AlphaFoldDB" id="A0A9D4CU34"/>
<comment type="caution">
    <text evidence="1">The sequence shown here is derived from an EMBL/GenBank/DDBJ whole genome shotgun (WGS) entry which is preliminary data.</text>
</comment>
<gene>
    <name evidence="1" type="ORF">DPMN_039911</name>
</gene>
<sequence length="141" mass="16511">MNFRVLTRFCFSHIKKNDQPLGGHAFQQTSINVTFRVLTRKMLQTPRGHFLKKQNHFRTHAGYPWHKFLKEFHKDRKINVGSRKCFYLSGTIFKHVQDIGKNLLIKFHEDQTTDVVSSVLTSQTLMQHAALRTNSDRKSSP</sequence>